<dbReference type="Proteomes" id="UP000006727">
    <property type="component" value="Chromosome 8"/>
</dbReference>
<sequence>MDNFLAPGVRPDMCPKAMQLAMKLVSFFIFSWYVCNLSAVIVIRTGGGRSFSCVLMDPTLACSVVSVVEVCLVHGSSRMGVSTSLGLSLFCDMGIVSL</sequence>
<dbReference type="AlphaFoldDB" id="A0A2K1K5M1"/>
<reference evidence="2 4" key="1">
    <citation type="journal article" date="2008" name="Science">
        <title>The Physcomitrella genome reveals evolutionary insights into the conquest of land by plants.</title>
        <authorList>
            <person name="Rensing S."/>
            <person name="Lang D."/>
            <person name="Zimmer A."/>
            <person name="Terry A."/>
            <person name="Salamov A."/>
            <person name="Shapiro H."/>
            <person name="Nishiyama T."/>
            <person name="Perroud P.-F."/>
            <person name="Lindquist E."/>
            <person name="Kamisugi Y."/>
            <person name="Tanahashi T."/>
            <person name="Sakakibara K."/>
            <person name="Fujita T."/>
            <person name="Oishi K."/>
            <person name="Shin-I T."/>
            <person name="Kuroki Y."/>
            <person name="Toyoda A."/>
            <person name="Suzuki Y."/>
            <person name="Hashimoto A."/>
            <person name="Yamaguchi K."/>
            <person name="Sugano A."/>
            <person name="Kohara Y."/>
            <person name="Fujiyama A."/>
            <person name="Anterola A."/>
            <person name="Aoki S."/>
            <person name="Ashton N."/>
            <person name="Barbazuk W.B."/>
            <person name="Barker E."/>
            <person name="Bennetzen J."/>
            <person name="Bezanilla M."/>
            <person name="Blankenship R."/>
            <person name="Cho S.H."/>
            <person name="Dutcher S."/>
            <person name="Estelle M."/>
            <person name="Fawcett J.A."/>
            <person name="Gundlach H."/>
            <person name="Hanada K."/>
            <person name="Heyl A."/>
            <person name="Hicks K.A."/>
            <person name="Hugh J."/>
            <person name="Lohr M."/>
            <person name="Mayer K."/>
            <person name="Melkozernov A."/>
            <person name="Murata T."/>
            <person name="Nelson D."/>
            <person name="Pils B."/>
            <person name="Prigge M."/>
            <person name="Reiss B."/>
            <person name="Renner T."/>
            <person name="Rombauts S."/>
            <person name="Rushton P."/>
            <person name="Sanderfoot A."/>
            <person name="Schween G."/>
            <person name="Shiu S.-H."/>
            <person name="Stueber K."/>
            <person name="Theodoulou F.L."/>
            <person name="Tu H."/>
            <person name="Van de Peer Y."/>
            <person name="Verrier P.J."/>
            <person name="Waters E."/>
            <person name="Wood A."/>
            <person name="Yang L."/>
            <person name="Cove D."/>
            <person name="Cuming A."/>
            <person name="Hasebe M."/>
            <person name="Lucas S."/>
            <person name="Mishler D.B."/>
            <person name="Reski R."/>
            <person name="Grigoriev I."/>
            <person name="Quatrano R.S."/>
            <person name="Boore J.L."/>
        </authorList>
    </citation>
    <scope>NUCLEOTIDE SEQUENCE [LARGE SCALE GENOMIC DNA]</scope>
    <source>
        <strain evidence="3 4">cv. Gransden 2004</strain>
    </source>
</reference>
<name>A0A2K1K5M1_PHYPA</name>
<keyword evidence="1" id="KW-1133">Transmembrane helix</keyword>
<dbReference type="EnsemblPlants" id="Pp3c8_666V3.1">
    <property type="protein sequence ID" value="PAC:32963562.CDS.1"/>
    <property type="gene ID" value="Pp3c8_666"/>
</dbReference>
<dbReference type="InParanoid" id="A0A2K1K5M1"/>
<evidence type="ECO:0000256" key="1">
    <source>
        <dbReference type="SAM" id="Phobius"/>
    </source>
</evidence>
<feature type="transmembrane region" description="Helical" evidence="1">
    <location>
        <begin position="20"/>
        <end position="43"/>
    </location>
</feature>
<accession>A0A2K1K5M1</accession>
<keyword evidence="1" id="KW-0472">Membrane</keyword>
<protein>
    <submittedName>
        <fullName evidence="2 3">Uncharacterized protein</fullName>
    </submittedName>
</protein>
<dbReference type="EMBL" id="ABEU02000008">
    <property type="protein sequence ID" value="PNR49069.1"/>
    <property type="molecule type" value="Genomic_DNA"/>
</dbReference>
<keyword evidence="1" id="KW-0812">Transmembrane</keyword>
<dbReference type="Gramene" id="Pp3c8_666V3.1">
    <property type="protein sequence ID" value="PAC:32963562.CDS.1"/>
    <property type="gene ID" value="Pp3c8_666"/>
</dbReference>
<evidence type="ECO:0000313" key="2">
    <source>
        <dbReference type="EMBL" id="PNR49069.1"/>
    </source>
</evidence>
<evidence type="ECO:0000313" key="4">
    <source>
        <dbReference type="Proteomes" id="UP000006727"/>
    </source>
</evidence>
<evidence type="ECO:0000313" key="3">
    <source>
        <dbReference type="EnsemblPlants" id="PAC:32963562.CDS.1"/>
    </source>
</evidence>
<dbReference type="PaxDb" id="3218-PP1S325_35V6.1"/>
<gene>
    <name evidence="2" type="ORF">PHYPA_010965</name>
</gene>
<reference evidence="3" key="3">
    <citation type="submission" date="2020-12" db="UniProtKB">
        <authorList>
            <consortium name="EnsemblPlants"/>
        </authorList>
    </citation>
    <scope>IDENTIFICATION</scope>
</reference>
<reference evidence="2 4" key="2">
    <citation type="journal article" date="2018" name="Plant J.">
        <title>The Physcomitrella patens chromosome-scale assembly reveals moss genome structure and evolution.</title>
        <authorList>
            <person name="Lang D."/>
            <person name="Ullrich K.K."/>
            <person name="Murat F."/>
            <person name="Fuchs J."/>
            <person name="Jenkins J."/>
            <person name="Haas F.B."/>
            <person name="Piednoel M."/>
            <person name="Gundlach H."/>
            <person name="Van Bel M."/>
            <person name="Meyberg R."/>
            <person name="Vives C."/>
            <person name="Morata J."/>
            <person name="Symeonidi A."/>
            <person name="Hiss M."/>
            <person name="Muchero W."/>
            <person name="Kamisugi Y."/>
            <person name="Saleh O."/>
            <person name="Blanc G."/>
            <person name="Decker E.L."/>
            <person name="van Gessel N."/>
            <person name="Grimwood J."/>
            <person name="Hayes R.D."/>
            <person name="Graham S.W."/>
            <person name="Gunter L.E."/>
            <person name="McDaniel S.F."/>
            <person name="Hoernstein S.N.W."/>
            <person name="Larsson A."/>
            <person name="Li F.W."/>
            <person name="Perroud P.F."/>
            <person name="Phillips J."/>
            <person name="Ranjan P."/>
            <person name="Rokshar D.S."/>
            <person name="Rothfels C.J."/>
            <person name="Schneider L."/>
            <person name="Shu S."/>
            <person name="Stevenson D.W."/>
            <person name="Thummler F."/>
            <person name="Tillich M."/>
            <person name="Villarreal Aguilar J.C."/>
            <person name="Widiez T."/>
            <person name="Wong G.K."/>
            <person name="Wymore A."/>
            <person name="Zhang Y."/>
            <person name="Zimmer A.D."/>
            <person name="Quatrano R.S."/>
            <person name="Mayer K.F.X."/>
            <person name="Goodstein D."/>
            <person name="Casacuberta J.M."/>
            <person name="Vandepoele K."/>
            <person name="Reski R."/>
            <person name="Cuming A.C."/>
            <person name="Tuskan G.A."/>
            <person name="Maumus F."/>
            <person name="Salse J."/>
            <person name="Schmutz J."/>
            <person name="Rensing S.A."/>
        </authorList>
    </citation>
    <scope>NUCLEOTIDE SEQUENCE [LARGE SCALE GENOMIC DNA]</scope>
    <source>
        <strain evidence="3 4">cv. Gransden 2004</strain>
    </source>
</reference>
<organism evidence="2">
    <name type="scientific">Physcomitrium patens</name>
    <name type="common">Spreading-leaved earth moss</name>
    <name type="synonym">Physcomitrella patens</name>
    <dbReference type="NCBI Taxonomy" id="3218"/>
    <lineage>
        <taxon>Eukaryota</taxon>
        <taxon>Viridiplantae</taxon>
        <taxon>Streptophyta</taxon>
        <taxon>Embryophyta</taxon>
        <taxon>Bryophyta</taxon>
        <taxon>Bryophytina</taxon>
        <taxon>Bryopsida</taxon>
        <taxon>Funariidae</taxon>
        <taxon>Funariales</taxon>
        <taxon>Funariaceae</taxon>
        <taxon>Physcomitrium</taxon>
    </lineage>
</organism>
<proteinExistence type="predicted"/>
<keyword evidence="4" id="KW-1185">Reference proteome</keyword>